<dbReference type="OrthoDB" id="9792998at2"/>
<dbReference type="GeneID" id="93702094"/>
<dbReference type="EMBL" id="CP011974">
    <property type="protein sequence ID" value="AKO93231.1"/>
    <property type="molecule type" value="Genomic_DNA"/>
</dbReference>
<organism evidence="1 2">
    <name type="scientific">Priestia filamentosa</name>
    <dbReference type="NCBI Taxonomy" id="1402861"/>
    <lineage>
        <taxon>Bacteria</taxon>
        <taxon>Bacillati</taxon>
        <taxon>Bacillota</taxon>
        <taxon>Bacilli</taxon>
        <taxon>Bacillales</taxon>
        <taxon>Bacillaceae</taxon>
        <taxon>Priestia</taxon>
    </lineage>
</organism>
<dbReference type="PATRIC" id="fig|135735.6.peg.3129"/>
<reference evidence="1 2" key="1">
    <citation type="journal article" date="2015" name="PLoS ONE">
        <title>Genome Sequence of Bacillus endophyticus and Analysis of Its Companion Mechanism in the Ketogulonigenium vulgare-Bacillus Strain Consortium.</title>
        <authorList>
            <person name="Jia N."/>
            <person name="Du J."/>
            <person name="Ding M.Z."/>
            <person name="Gao F."/>
            <person name="Yuan Y.J."/>
        </authorList>
    </citation>
    <scope>NUCLEOTIDE SEQUENCE [LARGE SCALE GENOMIC DNA]</scope>
    <source>
        <strain evidence="1 2">Hbe603</strain>
    </source>
</reference>
<protein>
    <submittedName>
        <fullName evidence="1">Uncharacterized protein</fullName>
    </submittedName>
</protein>
<name>A0A1X7ER26_9BACI</name>
<dbReference type="KEGG" id="beo:BEH_14790"/>
<accession>A0A1X7ER26</accession>
<dbReference type="AlphaFoldDB" id="A0A1X7ER26"/>
<evidence type="ECO:0000313" key="1">
    <source>
        <dbReference type="EMBL" id="AKO93231.1"/>
    </source>
</evidence>
<sequence>MEQPKNPGLAAVLSFLIAGLGQIYNGQFAKGIIFIIVYFFSWLLMFVLIGFITTPILWIWGMYDAYKVAERHNKRISTGM</sequence>
<dbReference type="RefSeq" id="WP_019395615.1">
    <property type="nucleotide sequence ID" value="NZ_ALIM01000052.1"/>
</dbReference>
<keyword evidence="2" id="KW-1185">Reference proteome</keyword>
<dbReference type="Proteomes" id="UP000036202">
    <property type="component" value="Chromosome"/>
</dbReference>
<gene>
    <name evidence="1" type="ORF">BEH_14790</name>
</gene>
<evidence type="ECO:0000313" key="2">
    <source>
        <dbReference type="Proteomes" id="UP000036202"/>
    </source>
</evidence>
<proteinExistence type="predicted"/>
<accession>A0A0H4KK93</accession>
<reference evidence="2" key="2">
    <citation type="submission" date="2015-06" db="EMBL/GenBank/DDBJ databases">
        <title>Genome Sequence of Bacillus endophyticus and Analysis of its Companion Mechanism in the Ketogulonigenium vulgare-Bacillus strain Consortium.</title>
        <authorList>
            <person name="Jia N."/>
            <person name="Du J."/>
            <person name="Ding M.-Z."/>
            <person name="Gao F."/>
            <person name="Yuan Y.-J."/>
        </authorList>
    </citation>
    <scope>NUCLEOTIDE SEQUENCE [LARGE SCALE GENOMIC DNA]</scope>
    <source>
        <strain evidence="2">Hbe603</strain>
    </source>
</reference>